<evidence type="ECO:0008006" key="2">
    <source>
        <dbReference type="Google" id="ProtNLM"/>
    </source>
</evidence>
<dbReference type="EMBL" id="LAZR01005679">
    <property type="protein sequence ID" value="KKM98018.1"/>
    <property type="molecule type" value="Genomic_DNA"/>
</dbReference>
<dbReference type="AlphaFoldDB" id="A0A0F9LXB3"/>
<proteinExistence type="predicted"/>
<sequence>MRPNTAADHLKVKKSKDGEGKDALWTYAKNRYDLGMDVRRPFEQQWIVNIAFLIGKQYTVFNQVTALLQQLTRKKGRIWNVDNQLLPKWRRQISDLIKNNPIMSVVPETNEDEDIKAAKLGDKVMKGFWRQNKMKTKIRQLAGWIFACGNGFLDDRWNPKIGPIEVDPKSGKPYYLGDVDCGVWSPLEVLVPFTAMGDTDLHSFPWMIKAKWRSLDWIRGNYKRGKEVMDEGHGTPPLDIGFLMGGARGSAREKVEGAIVMNLYVQPNHDKKRGLFLTAANKIVLEKDEYPYDFYNLEQFKDIDVPGIFWGKATLEEGVGLQKTWNRTVSGIDEFNRTMAKGKGLLPRGANLDALPDDQHGEWLEYTPVMGYKPEILSLKGLPSTYPLILEVTKTSLEDLFSQHEVSRGTNKSDIRSGEMVSILREQDAHGNIPAHAVFEESLEAVMSRVLKRIQAGYGTQRMIKVVGREGEYDVFAFRGADLRNNTDVSVKRQSSLPDSRIAREAKIMERFQGTLYGDPADPEVKRHVMNMLDDAVVKDIYSDTRLDEAYARWENQMMMQEEVKYLVNDYDDHQIHVRELDHHRKSMDYQRAKVEDPAKFLELELRFAEHRAAHQEFIAQMRARMLAEQEQMEKGGKK</sequence>
<accession>A0A0F9LXB3</accession>
<evidence type="ECO:0000313" key="1">
    <source>
        <dbReference type="EMBL" id="KKM98018.1"/>
    </source>
</evidence>
<comment type="caution">
    <text evidence="1">The sequence shown here is derived from an EMBL/GenBank/DDBJ whole genome shotgun (WGS) entry which is preliminary data.</text>
</comment>
<organism evidence="1">
    <name type="scientific">marine sediment metagenome</name>
    <dbReference type="NCBI Taxonomy" id="412755"/>
    <lineage>
        <taxon>unclassified sequences</taxon>
        <taxon>metagenomes</taxon>
        <taxon>ecological metagenomes</taxon>
    </lineage>
</organism>
<protein>
    <recommendedName>
        <fullName evidence="2">Portal protein</fullName>
    </recommendedName>
</protein>
<gene>
    <name evidence="1" type="ORF">LCGC14_1162270</name>
</gene>
<name>A0A0F9LXB3_9ZZZZ</name>
<reference evidence="1" key="1">
    <citation type="journal article" date="2015" name="Nature">
        <title>Complex archaea that bridge the gap between prokaryotes and eukaryotes.</title>
        <authorList>
            <person name="Spang A."/>
            <person name="Saw J.H."/>
            <person name="Jorgensen S.L."/>
            <person name="Zaremba-Niedzwiedzka K."/>
            <person name="Martijn J."/>
            <person name="Lind A.E."/>
            <person name="van Eijk R."/>
            <person name="Schleper C."/>
            <person name="Guy L."/>
            <person name="Ettema T.J."/>
        </authorList>
    </citation>
    <scope>NUCLEOTIDE SEQUENCE</scope>
</reference>